<organism evidence="1 2">
    <name type="scientific">Sporanaerobium hydrogeniformans</name>
    <dbReference type="NCBI Taxonomy" id="3072179"/>
    <lineage>
        <taxon>Bacteria</taxon>
        <taxon>Bacillati</taxon>
        <taxon>Bacillota</taxon>
        <taxon>Clostridia</taxon>
        <taxon>Lachnospirales</taxon>
        <taxon>Lachnospiraceae</taxon>
        <taxon>Sporanaerobium</taxon>
    </lineage>
</organism>
<keyword evidence="2" id="KW-1185">Reference proteome</keyword>
<comment type="caution">
    <text evidence="1">The sequence shown here is derived from an EMBL/GenBank/DDBJ whole genome shotgun (WGS) entry which is preliminary data.</text>
</comment>
<protein>
    <submittedName>
        <fullName evidence="1">Uncharacterized protein</fullName>
    </submittedName>
</protein>
<evidence type="ECO:0000313" key="1">
    <source>
        <dbReference type="EMBL" id="PHV70764.1"/>
    </source>
</evidence>
<dbReference type="Proteomes" id="UP000224460">
    <property type="component" value="Unassembled WGS sequence"/>
</dbReference>
<dbReference type="EMBL" id="PEDL01000007">
    <property type="protein sequence ID" value="PHV70764.1"/>
    <property type="molecule type" value="Genomic_DNA"/>
</dbReference>
<reference evidence="1" key="1">
    <citation type="submission" date="2017-10" db="EMBL/GenBank/DDBJ databases">
        <title>Genome sequence of cellulolytic Lachnospiraceae bacterium XHS1971 isolated from hotspring sediment.</title>
        <authorList>
            <person name="Vasudevan G."/>
            <person name="Joshi A.J."/>
            <person name="Hivarkar S."/>
            <person name="Lanjekar V.B."/>
            <person name="Dhakephalkar P.K."/>
            <person name="Dagar S."/>
        </authorList>
    </citation>
    <scope>NUCLEOTIDE SEQUENCE</scope>
    <source>
        <strain evidence="1">XHS1971</strain>
    </source>
</reference>
<sequence length="125" mass="13500">MFCGKCGAELNEEAKFCSNCGAPIMVENRQEPMPNYYPNNDHVTSNQKSKLVAGLLQIFLGCFGVGRFYLGYTAIGVAQLLVVWLGIPFTCGLATIGGIIWTIVDGILILCDQVPNDANGVPLKE</sequence>
<gene>
    <name evidence="1" type="ORF">CS063_08325</name>
</gene>
<evidence type="ECO:0000313" key="2">
    <source>
        <dbReference type="Proteomes" id="UP000224460"/>
    </source>
</evidence>
<accession>A0AC61DBX6</accession>
<proteinExistence type="predicted"/>
<name>A0AC61DBX6_9FIRM</name>